<comment type="caution">
    <text evidence="9">The sequence shown here is derived from an EMBL/GenBank/DDBJ whole genome shotgun (WGS) entry which is preliminary data.</text>
</comment>
<evidence type="ECO:0000313" key="10">
    <source>
        <dbReference type="Proteomes" id="UP000680304"/>
    </source>
</evidence>
<comment type="function">
    <text evidence="5">This is one of the proteins that binds to the 5S RNA in the ribosome where it forms part of the central protuberance.</text>
</comment>
<dbReference type="PANTHER" id="PTHR33284">
    <property type="entry name" value="RIBOSOMAL PROTEIN L25/GLN-TRNA SYNTHETASE, ANTI-CODON-BINDING DOMAIN-CONTAINING PROTEIN"/>
    <property type="match status" value="1"/>
</dbReference>
<dbReference type="GO" id="GO:0005840">
    <property type="term" value="C:ribosome"/>
    <property type="evidence" value="ECO:0007669"/>
    <property type="project" value="UniProtKB-KW"/>
</dbReference>
<dbReference type="CDD" id="cd00495">
    <property type="entry name" value="Ribosomal_L25_TL5_CTC"/>
    <property type="match status" value="1"/>
</dbReference>
<dbReference type="Gene3D" id="2.40.240.10">
    <property type="entry name" value="Ribosomal Protein L25, Chain P"/>
    <property type="match status" value="1"/>
</dbReference>
<comment type="subunit">
    <text evidence="5">Part of the 50S ribosomal subunit; part of the 5S rRNA/L5/L18/L25 subcomplex. Contacts the 5S rRNA. Binds to the 5S rRNA independently of L5 and L18.</text>
</comment>
<reference evidence="9 10" key="1">
    <citation type="submission" date="2021-04" db="EMBL/GenBank/DDBJ databases">
        <title>Draft genome sequence of Paenibacillus cisolokensis, LC2-13A.</title>
        <authorList>
            <person name="Uke A."/>
            <person name="Chhe C."/>
            <person name="Baramee S."/>
            <person name="Kosugi A."/>
        </authorList>
    </citation>
    <scope>NUCLEOTIDE SEQUENCE [LARGE SCALE GENOMIC DNA]</scope>
    <source>
        <strain evidence="9 10">LC2-13A</strain>
    </source>
</reference>
<dbReference type="InterPro" id="IPR001021">
    <property type="entry name" value="Ribosomal_bL25_long"/>
</dbReference>
<feature type="region of interest" description="Disordered" evidence="6">
    <location>
        <begin position="181"/>
        <end position="216"/>
    </location>
</feature>
<dbReference type="InterPro" id="IPR029751">
    <property type="entry name" value="Ribosomal_L25_dom"/>
</dbReference>
<comment type="similarity">
    <text evidence="5">Belongs to the bacterial ribosomal protein bL25 family. CTC subfamily.</text>
</comment>
<dbReference type="Pfam" id="PF14693">
    <property type="entry name" value="Ribosomal_TL5_C"/>
    <property type="match status" value="1"/>
</dbReference>
<evidence type="ECO:0000256" key="5">
    <source>
        <dbReference type="HAMAP-Rule" id="MF_01334"/>
    </source>
</evidence>
<evidence type="ECO:0000256" key="4">
    <source>
        <dbReference type="ARBA" id="ARBA00023274"/>
    </source>
</evidence>
<proteinExistence type="inferred from homology"/>
<evidence type="ECO:0000259" key="7">
    <source>
        <dbReference type="Pfam" id="PF01386"/>
    </source>
</evidence>
<evidence type="ECO:0000313" key="9">
    <source>
        <dbReference type="EMBL" id="GIQ65143.1"/>
    </source>
</evidence>
<feature type="domain" description="Large ribosomal subunit protein bL25 L25" evidence="7">
    <location>
        <begin position="5"/>
        <end position="92"/>
    </location>
</feature>
<organism evidence="9 10">
    <name type="scientific">Paenibacillus cisolokensis</name>
    <dbReference type="NCBI Taxonomy" id="1658519"/>
    <lineage>
        <taxon>Bacteria</taxon>
        <taxon>Bacillati</taxon>
        <taxon>Bacillota</taxon>
        <taxon>Bacilli</taxon>
        <taxon>Bacillales</taxon>
        <taxon>Paenibacillaceae</taxon>
        <taxon>Paenibacillus</taxon>
    </lineage>
</organism>
<dbReference type="InterPro" id="IPR011035">
    <property type="entry name" value="Ribosomal_bL25/Gln-tRNA_synth"/>
</dbReference>
<dbReference type="InterPro" id="IPR020056">
    <property type="entry name" value="Rbsml_bL25/Gln-tRNA_synth_N"/>
</dbReference>
<sequence length="216" mass="23345">MPISIQAEQRTADTRGALRQLRNNGKVPAVVYGKRIAAPASIAVDEKELMALLRSHPNAVIEMDVPGAGRQSVMVTNVQRDTLTRRVLHVDLHQIDMNEQVKTQVRIDLVGDSAGVREGGILSVNLHELEVQCLPRDIPESIAADISSLGIGDSLTVGGLKLPDGVVSVTEGDTVIATVMAPQKEVTEEEAERASDAETEDKAQRDQANLKETKEE</sequence>
<gene>
    <name evidence="5 9" type="primary">rplY</name>
    <name evidence="5" type="synonym">ctc</name>
    <name evidence="9" type="ORF">PACILC2_37110</name>
</gene>
<dbReference type="EMBL" id="BOVJ01000122">
    <property type="protein sequence ID" value="GIQ65143.1"/>
    <property type="molecule type" value="Genomic_DNA"/>
</dbReference>
<dbReference type="NCBIfam" id="TIGR00731">
    <property type="entry name" value="bL25_bact_ctc"/>
    <property type="match status" value="1"/>
</dbReference>
<evidence type="ECO:0000256" key="2">
    <source>
        <dbReference type="ARBA" id="ARBA00022884"/>
    </source>
</evidence>
<keyword evidence="1 5" id="KW-0699">rRNA-binding</keyword>
<dbReference type="InterPro" id="IPR020930">
    <property type="entry name" value="Ribosomal_uL5_bac-type"/>
</dbReference>
<dbReference type="InterPro" id="IPR020057">
    <property type="entry name" value="Ribosomal_bL25_b-dom"/>
</dbReference>
<dbReference type="PANTHER" id="PTHR33284:SF1">
    <property type="entry name" value="RIBOSOMAL PROTEIN L25_GLN-TRNA SYNTHETASE, ANTI-CODON-BINDING DOMAIN-CONTAINING PROTEIN"/>
    <property type="match status" value="1"/>
</dbReference>
<accession>A0ABQ4NA92</accession>
<dbReference type="RefSeq" id="WP_213529648.1">
    <property type="nucleotide sequence ID" value="NZ_BOVJ01000122.1"/>
</dbReference>
<evidence type="ECO:0000256" key="6">
    <source>
        <dbReference type="SAM" id="MobiDB-lite"/>
    </source>
</evidence>
<dbReference type="InterPro" id="IPR037121">
    <property type="entry name" value="Ribosomal_bL25_C"/>
</dbReference>
<keyword evidence="4 5" id="KW-0687">Ribonucleoprotein</keyword>
<dbReference type="HAMAP" id="MF_01334">
    <property type="entry name" value="Ribosomal_bL25_CTC"/>
    <property type="match status" value="1"/>
</dbReference>
<protein>
    <recommendedName>
        <fullName evidence="5">Large ribosomal subunit protein bL25</fullName>
    </recommendedName>
    <alternativeName>
        <fullName evidence="5">General stress protein CTC</fullName>
    </alternativeName>
</protein>
<keyword evidence="3 5" id="KW-0689">Ribosomal protein</keyword>
<feature type="compositionally biased region" description="Basic and acidic residues" evidence="6">
    <location>
        <begin position="192"/>
        <end position="216"/>
    </location>
</feature>
<evidence type="ECO:0000259" key="8">
    <source>
        <dbReference type="Pfam" id="PF14693"/>
    </source>
</evidence>
<name>A0ABQ4NA92_9BACL</name>
<evidence type="ECO:0000256" key="1">
    <source>
        <dbReference type="ARBA" id="ARBA00022730"/>
    </source>
</evidence>
<dbReference type="NCBIfam" id="NF004133">
    <property type="entry name" value="PRK05618.2-4"/>
    <property type="match status" value="1"/>
</dbReference>
<dbReference type="Proteomes" id="UP000680304">
    <property type="component" value="Unassembled WGS sequence"/>
</dbReference>
<keyword evidence="2 5" id="KW-0694">RNA-binding</keyword>
<dbReference type="Gene3D" id="2.170.120.20">
    <property type="entry name" value="Ribosomal protein L25, beta domain"/>
    <property type="match status" value="1"/>
</dbReference>
<dbReference type="Pfam" id="PF01386">
    <property type="entry name" value="Ribosomal_L25p"/>
    <property type="match status" value="1"/>
</dbReference>
<feature type="domain" description="Large ribosomal subunit protein bL25 beta" evidence="8">
    <location>
        <begin position="101"/>
        <end position="183"/>
    </location>
</feature>
<evidence type="ECO:0000256" key="3">
    <source>
        <dbReference type="ARBA" id="ARBA00022980"/>
    </source>
</evidence>
<dbReference type="SUPFAM" id="SSF50715">
    <property type="entry name" value="Ribosomal protein L25-like"/>
    <property type="match status" value="1"/>
</dbReference>
<keyword evidence="10" id="KW-1185">Reference proteome</keyword>